<dbReference type="InterPro" id="IPR001206">
    <property type="entry name" value="Diacylglycerol_kinase_cat_dom"/>
</dbReference>
<keyword evidence="4" id="KW-1185">Reference proteome</keyword>
<protein>
    <recommendedName>
        <fullName evidence="2">DAGKc domain-containing protein</fullName>
    </recommendedName>
</protein>
<feature type="region of interest" description="Disordered" evidence="1">
    <location>
        <begin position="12"/>
        <end position="35"/>
    </location>
</feature>
<dbReference type="SUPFAM" id="SSF111331">
    <property type="entry name" value="NAD kinase/diacylglycerol kinase-like"/>
    <property type="match status" value="1"/>
</dbReference>
<evidence type="ECO:0000313" key="4">
    <source>
        <dbReference type="Proteomes" id="UP001491310"/>
    </source>
</evidence>
<dbReference type="InterPro" id="IPR017438">
    <property type="entry name" value="ATP-NAD_kinase_N"/>
</dbReference>
<dbReference type="PROSITE" id="PS50146">
    <property type="entry name" value="DAGK"/>
    <property type="match status" value="1"/>
</dbReference>
<dbReference type="Gene3D" id="2.60.200.40">
    <property type="match status" value="1"/>
</dbReference>
<accession>A0ABR2YI72</accession>
<evidence type="ECO:0000259" key="2">
    <source>
        <dbReference type="PROSITE" id="PS50146"/>
    </source>
</evidence>
<evidence type="ECO:0000313" key="3">
    <source>
        <dbReference type="EMBL" id="KAK9905800.1"/>
    </source>
</evidence>
<organism evidence="3 4">
    <name type="scientific">Coccomyxa subellipsoidea</name>
    <dbReference type="NCBI Taxonomy" id="248742"/>
    <lineage>
        <taxon>Eukaryota</taxon>
        <taxon>Viridiplantae</taxon>
        <taxon>Chlorophyta</taxon>
        <taxon>core chlorophytes</taxon>
        <taxon>Trebouxiophyceae</taxon>
        <taxon>Trebouxiophyceae incertae sedis</taxon>
        <taxon>Coccomyxaceae</taxon>
        <taxon>Coccomyxa</taxon>
    </lineage>
</organism>
<evidence type="ECO:0000256" key="1">
    <source>
        <dbReference type="SAM" id="MobiDB-lite"/>
    </source>
</evidence>
<gene>
    <name evidence="3" type="ORF">WJX75_006506</name>
</gene>
<dbReference type="Pfam" id="PF00781">
    <property type="entry name" value="DAGK_cat"/>
    <property type="match status" value="1"/>
</dbReference>
<sequence length="374" mass="39737">MGGLCGLCGGTSASGDKAVESAPETTYKSAPSPRADLPHAPHRLMLLVDEKARDSDLNKAIRRLRMQGQHELLVHELRKDSDAEKFVRAAFDAAAMSPAEKTIHVFVACGGDATVNAVAGALVACAAPKSCCMAVVPRGLGPHDFATFLNLPLNATEALDIATNADCEPIDIGLLNKSQVFLNMVVAGFAAELDPNDDSAATPEAYYPSLATIIRPSGDTVTAEKCPDDRQTVEVNGALALLAVGNGAHFSGASLDDGLLEVLYAMDFSNEQAGLLAQGLATGSNSANLQQDMHSMHVPWLEVHAPGGLQLRVDGQVLFEEDVRFDVLHRRLRLAMPRGPSQSRLSRKDLIQQARMTRHARSISDSSRGSGGRP</sequence>
<feature type="region of interest" description="Disordered" evidence="1">
    <location>
        <begin position="354"/>
        <end position="374"/>
    </location>
</feature>
<proteinExistence type="predicted"/>
<dbReference type="InterPro" id="IPR016064">
    <property type="entry name" value="NAD/diacylglycerol_kinase_sf"/>
</dbReference>
<feature type="domain" description="DAGKc" evidence="2">
    <location>
        <begin position="39"/>
        <end position="178"/>
    </location>
</feature>
<comment type="caution">
    <text evidence="3">The sequence shown here is derived from an EMBL/GenBank/DDBJ whole genome shotgun (WGS) entry which is preliminary data.</text>
</comment>
<name>A0ABR2YI72_9CHLO</name>
<dbReference type="Gene3D" id="3.40.50.10330">
    <property type="entry name" value="Probable inorganic polyphosphate/atp-NAD kinase, domain 1"/>
    <property type="match status" value="1"/>
</dbReference>
<reference evidence="3 4" key="1">
    <citation type="journal article" date="2024" name="Nat. Commun.">
        <title>Phylogenomics reveals the evolutionary origins of lichenization in chlorophyte algae.</title>
        <authorList>
            <person name="Puginier C."/>
            <person name="Libourel C."/>
            <person name="Otte J."/>
            <person name="Skaloud P."/>
            <person name="Haon M."/>
            <person name="Grisel S."/>
            <person name="Petersen M."/>
            <person name="Berrin J.G."/>
            <person name="Delaux P.M."/>
            <person name="Dal Grande F."/>
            <person name="Keller J."/>
        </authorList>
    </citation>
    <scope>NUCLEOTIDE SEQUENCE [LARGE SCALE GENOMIC DNA]</scope>
    <source>
        <strain evidence="3 4">SAG 216-7</strain>
    </source>
</reference>
<dbReference type="EMBL" id="JALJOT010000011">
    <property type="protein sequence ID" value="KAK9905800.1"/>
    <property type="molecule type" value="Genomic_DNA"/>
</dbReference>
<dbReference type="Proteomes" id="UP001491310">
    <property type="component" value="Unassembled WGS sequence"/>
</dbReference>